<comment type="caution">
    <text evidence="3">The sequence shown here is derived from an EMBL/GenBank/DDBJ whole genome shotgun (WGS) entry which is preliminary data.</text>
</comment>
<evidence type="ECO:0000313" key="4">
    <source>
        <dbReference type="Proteomes" id="UP001222932"/>
    </source>
</evidence>
<dbReference type="AlphaFoldDB" id="A0AAD3TZ68"/>
<gene>
    <name evidence="3" type="ORF">CspeluHIS016_0801700</name>
</gene>
<dbReference type="GO" id="GO:0008270">
    <property type="term" value="F:zinc ion binding"/>
    <property type="evidence" value="ECO:0007669"/>
    <property type="project" value="InterPro"/>
</dbReference>
<evidence type="ECO:0000256" key="1">
    <source>
        <dbReference type="SAM" id="Coils"/>
    </source>
</evidence>
<dbReference type="Proteomes" id="UP001222932">
    <property type="component" value="Unassembled WGS sequence"/>
</dbReference>
<proteinExistence type="predicted"/>
<name>A0AAD3TZ68_9TREE</name>
<dbReference type="Gene3D" id="4.10.240.10">
    <property type="entry name" value="Zn(2)-C6 fungal-type DNA-binding domain"/>
    <property type="match status" value="1"/>
</dbReference>
<feature type="coiled-coil region" evidence="1">
    <location>
        <begin position="621"/>
        <end position="648"/>
    </location>
</feature>
<keyword evidence="1" id="KW-0175">Coiled coil</keyword>
<dbReference type="GO" id="GO:0000981">
    <property type="term" value="F:DNA-binding transcription factor activity, RNA polymerase II-specific"/>
    <property type="evidence" value="ECO:0007669"/>
    <property type="project" value="InterPro"/>
</dbReference>
<protein>
    <recommendedName>
        <fullName evidence="5">Zn(2)-C6 fungal-type domain-containing protein</fullName>
    </recommendedName>
</protein>
<keyword evidence="4" id="KW-1185">Reference proteome</keyword>
<dbReference type="InterPro" id="IPR036864">
    <property type="entry name" value="Zn2-C6_fun-type_DNA-bd_sf"/>
</dbReference>
<dbReference type="InterPro" id="IPR001138">
    <property type="entry name" value="Zn2Cys6_DnaBD"/>
</dbReference>
<dbReference type="CDD" id="cd00067">
    <property type="entry name" value="GAL4"/>
    <property type="match status" value="1"/>
</dbReference>
<dbReference type="EMBL" id="BTCM01000008">
    <property type="protein sequence ID" value="GMK59564.1"/>
    <property type="molecule type" value="Genomic_DNA"/>
</dbReference>
<accession>A0AAD3TZ68</accession>
<reference evidence="3" key="1">
    <citation type="journal article" date="2023" name="BMC Genomics">
        <title>Chromosome-level genome assemblies of Cutaneotrichosporon spp. (Trichosporonales, Basidiomycota) reveal imbalanced evolution between nucleotide sequences and chromosome synteny.</title>
        <authorList>
            <person name="Kobayashi Y."/>
            <person name="Kayamori A."/>
            <person name="Aoki K."/>
            <person name="Shiwa Y."/>
            <person name="Matsutani M."/>
            <person name="Fujita N."/>
            <person name="Sugita T."/>
            <person name="Iwasaki W."/>
            <person name="Tanaka N."/>
            <person name="Takashima M."/>
        </authorList>
    </citation>
    <scope>NUCLEOTIDE SEQUENCE</scope>
    <source>
        <strain evidence="3">HIS016</strain>
    </source>
</reference>
<sequence>MTYPHHSGSITDPLHRRVSAGNAPEYINVGSYQGFGYDYDRSQASTSPSRRPMPYPSPGMQSRQPLNIGLPHPHDHLPPPSLTPSITFDMHGGAQQQQLQFFPNGMVDNSESSSTLGDGGSPFSSFHPDSQTGGSVYLVPPIDWSPNQTSTANAAHQQTSTGPVKGAKANANKVPRHQFTACGACRHRRVKCDLRARQEEAEREAFLEDTQNGSSGSLQRKRASCTNCQERGTNCVDEYAPMKAAKQLRRGKRISEIEMLYGKSATDAALASQGDEAERSRSPSGRKMDRIPELTREFFDSQFFRRFIMQRPIVDSHDFVTVYLSKPIPCASAMGSVGAVLCHCLYAWGLSYGVDERGQLDVAEGGGESLGPLNLVSAGESEVRRERDRQRRRDKFSGVVRTILREIDEYGILRKPSWDGIRAALLILPLTEGISTPVERQALYQSALSQVQLLCTIDSFDYEGLPVTLPDTSLNSNSTKAESIRLTQLQILWYAFVHESVTIGLRGGKLCLEDEIDLSFLEQSLDKQPATQSPGHLRISSGMVAASVQFALTCRRIHAVLSGAHARKRSLPDAEQLRSIWDALERSWDEFESLKNDPVATPFGGHDEVTSFADGWKISVFQAQNAIRKQLEDRLEHLQTSRARADASSLPPSPTSHDLVSDFNQLRHLHELARTRCEIMMSRVTDIVRRHNGAPMFEWDASLVRDGTYQAAMLLVATGGSNDDVSLCLQVLNESRWAYSKSWERSQDLRKAWRAKHSNADSPIGDGRHSLPDTGDNSPIAKSYNDSPFRSPAFDQFSNGMPSQPSSAPSGWQGYSPHHEGLIQRSKSDPSAFGAYHSQAMMESVKQEFSPEGLPPDGYFQPTNGHMFQFDSHPMS</sequence>
<feature type="region of interest" description="Disordered" evidence="2">
    <location>
        <begin position="109"/>
        <end position="132"/>
    </location>
</feature>
<feature type="region of interest" description="Disordered" evidence="2">
    <location>
        <begin position="38"/>
        <end position="64"/>
    </location>
</feature>
<dbReference type="SUPFAM" id="SSF57701">
    <property type="entry name" value="Zn2/Cys6 DNA-binding domain"/>
    <property type="match status" value="1"/>
</dbReference>
<evidence type="ECO:0000256" key="2">
    <source>
        <dbReference type="SAM" id="MobiDB-lite"/>
    </source>
</evidence>
<feature type="region of interest" description="Disordered" evidence="2">
    <location>
        <begin position="757"/>
        <end position="785"/>
    </location>
</feature>
<evidence type="ECO:0000313" key="3">
    <source>
        <dbReference type="EMBL" id="GMK59564.1"/>
    </source>
</evidence>
<reference evidence="3" key="2">
    <citation type="submission" date="2023-06" db="EMBL/GenBank/DDBJ databases">
        <authorList>
            <person name="Kobayashi Y."/>
            <person name="Kayamori A."/>
            <person name="Aoki K."/>
            <person name="Shiwa Y."/>
            <person name="Fujita N."/>
            <person name="Sugita T."/>
            <person name="Iwasaki W."/>
            <person name="Tanaka N."/>
            <person name="Takashima M."/>
        </authorList>
    </citation>
    <scope>NUCLEOTIDE SEQUENCE</scope>
    <source>
        <strain evidence="3">HIS016</strain>
    </source>
</reference>
<evidence type="ECO:0008006" key="5">
    <source>
        <dbReference type="Google" id="ProtNLM"/>
    </source>
</evidence>
<organism evidence="3 4">
    <name type="scientific">Cutaneotrichosporon spelunceum</name>
    <dbReference type="NCBI Taxonomy" id="1672016"/>
    <lineage>
        <taxon>Eukaryota</taxon>
        <taxon>Fungi</taxon>
        <taxon>Dikarya</taxon>
        <taxon>Basidiomycota</taxon>
        <taxon>Agaricomycotina</taxon>
        <taxon>Tremellomycetes</taxon>
        <taxon>Trichosporonales</taxon>
        <taxon>Trichosporonaceae</taxon>
        <taxon>Cutaneotrichosporon</taxon>
    </lineage>
</organism>